<dbReference type="STRING" id="1654360.EA58_18785"/>
<name>A0A066RQL8_9GAMM</name>
<dbReference type="RefSeq" id="WP_036756083.1">
    <property type="nucleotide sequence ID" value="NZ_JAGSGC010000008.1"/>
</dbReference>
<keyword evidence="2" id="KW-1185">Reference proteome</keyword>
<dbReference type="EMBL" id="JMIB01000038">
    <property type="protein sequence ID" value="KDM89992.1"/>
    <property type="molecule type" value="Genomic_DNA"/>
</dbReference>
<accession>A0A066RQL8</accession>
<proteinExistence type="predicted"/>
<protein>
    <submittedName>
        <fullName evidence="1">Uncharacterized protein</fullName>
    </submittedName>
</protein>
<evidence type="ECO:0000313" key="2">
    <source>
        <dbReference type="Proteomes" id="UP000027192"/>
    </source>
</evidence>
<dbReference type="AlphaFoldDB" id="A0A066RQL8"/>
<comment type="caution">
    <text evidence="1">The sequence shown here is derived from an EMBL/GenBank/DDBJ whole genome shotgun (WGS) entry which is preliminary data.</text>
</comment>
<reference evidence="1 2" key="1">
    <citation type="submission" date="2014-04" db="EMBL/GenBank/DDBJ databases">
        <title>Draft genome sequence of Photobacterium halotolerans S2753: a solonamide, ngercheumicin and holomycin producer.</title>
        <authorList>
            <person name="Machado H.R."/>
            <person name="Gram L."/>
        </authorList>
    </citation>
    <scope>NUCLEOTIDE SEQUENCE [LARGE SCALE GENOMIC DNA]</scope>
    <source>
        <strain evidence="1 2">S2753</strain>
    </source>
</reference>
<evidence type="ECO:0000313" key="1">
    <source>
        <dbReference type="EMBL" id="KDM89992.1"/>
    </source>
</evidence>
<dbReference type="Proteomes" id="UP000027192">
    <property type="component" value="Unassembled WGS sequence"/>
</dbReference>
<dbReference type="OrthoDB" id="9429347at2"/>
<gene>
    <name evidence="1" type="ORF">EA58_18785</name>
</gene>
<sequence>MVRQAAIILIVEQPSEVGLAYLLAALSHQTQKSKLVLPVMHERTNKLLQRNLDFMKLEYTEMKLASFLASETVPKNLKERTEHLDAANQGDQIRQAYEIAFNRKLATDAVGTDQPVCVGVGESGLRSALQYALLTERIVCHVPDYNALTSDWFARIASAQSLFIFPTETFSIKHLHQLMAAKEQSAPNCPISFAYPFGGLQQDAMQLKMVVAMSCELPANRYVHTLLPLSSRRQSVEIGKYRISSGHGEPKETEWLQQATRALITMPHSNGVNMSLGHAVLCARKKREVNKKAIAVHPCFKSELCNRDKPGAIHLSPTEIPASLVMSYTCWGVVLAGGTYDTDYTLAAQFALSPYTSVLITTYTTIKLDSEAPLQFLQDYESGNKIGDTVLRFNQRHYASYRDVLSALIIFGDPEYSQAGSVNQEDLAQAVTAVKNVLQLDQHSSTPLMPHLFSTTHLDYSRAVGQLTHAIPIKAVSYSATALQQATESYWAAAKCLAARATTQQSQPRDIKPVENYAREALLNFHAAWCDLYLAMIHHLGGYLRLQTDKVYVYAGSGEGTSICPYCKGTLNVNRVHLANEPQQMRLLHECPNCATVLDAVGECISAEIQGHSHCSVKSPYDMALTLQLRNKKSGKKQLTCIAVIEPFIKNGQSELAVSKAQTTLHEERLSYQISLPELILPSHYVCGLHTLNVLVLVEDEVVLLRRPIYLID</sequence>
<organism evidence="1 2">
    <name type="scientific">Photobacterium galatheae</name>
    <dbReference type="NCBI Taxonomy" id="1654360"/>
    <lineage>
        <taxon>Bacteria</taxon>
        <taxon>Pseudomonadati</taxon>
        <taxon>Pseudomonadota</taxon>
        <taxon>Gammaproteobacteria</taxon>
        <taxon>Vibrionales</taxon>
        <taxon>Vibrionaceae</taxon>
        <taxon>Photobacterium</taxon>
    </lineage>
</organism>